<dbReference type="PANTHER" id="PTHR31025:SF29">
    <property type="entry name" value="SI:CH211-196P9.1"/>
    <property type="match status" value="1"/>
</dbReference>
<accession>A0AAN8K9F0</accession>
<dbReference type="PANTHER" id="PTHR31025">
    <property type="entry name" value="SI:CH211-196P9.1-RELATED"/>
    <property type="match status" value="1"/>
</dbReference>
<name>A0AAN8K9F0_9TELE</name>
<dbReference type="EMBL" id="JAGTTL010000214">
    <property type="protein sequence ID" value="KAK6290859.1"/>
    <property type="molecule type" value="Genomic_DNA"/>
</dbReference>
<comment type="caution">
    <text evidence="1">The sequence shown here is derived from an EMBL/GenBank/DDBJ whole genome shotgun (WGS) entry which is preliminary data.</text>
</comment>
<dbReference type="Proteomes" id="UP001356427">
    <property type="component" value="Unassembled WGS sequence"/>
</dbReference>
<sequence length="269" mass="30773">MFLLNHTTDNSLIFQKMRETFQHRQKLVNDPGRSVDILSSFPRFLDTKGLVDQDFTLLFDDDTSSRLLQKWDLFFKPHVIKEAKRLTSTPELRHLVQSAESSPGSDLDEATTYDQEMASLLLLLHLLPPPLRGLKSPKISACDAVERLVVFHKSCCSLEEHLCNQQGRQPYLLAVGRQKSKIESFYITMDKRLIPCKANHSLGACDELFKAHFVFNLSYDVALVNFYTFLQTTVYNIDVGKMKESPRVNDLRARLLNQPVALSLVSKKL</sequence>
<proteinExistence type="predicted"/>
<dbReference type="AlphaFoldDB" id="A0AAN8K9F0"/>
<evidence type="ECO:0000313" key="1">
    <source>
        <dbReference type="EMBL" id="KAK6290859.1"/>
    </source>
</evidence>
<reference evidence="1 2" key="1">
    <citation type="submission" date="2021-04" db="EMBL/GenBank/DDBJ databases">
        <authorList>
            <person name="De Guttry C."/>
            <person name="Zahm M."/>
            <person name="Klopp C."/>
            <person name="Cabau C."/>
            <person name="Louis A."/>
            <person name="Berthelot C."/>
            <person name="Parey E."/>
            <person name="Roest Crollius H."/>
            <person name="Montfort J."/>
            <person name="Robinson-Rechavi M."/>
            <person name="Bucao C."/>
            <person name="Bouchez O."/>
            <person name="Gislard M."/>
            <person name="Lluch J."/>
            <person name="Milhes M."/>
            <person name="Lampietro C."/>
            <person name="Lopez Roques C."/>
            <person name="Donnadieu C."/>
            <person name="Braasch I."/>
            <person name="Desvignes T."/>
            <person name="Postlethwait J."/>
            <person name="Bobe J."/>
            <person name="Wedekind C."/>
            <person name="Guiguen Y."/>
        </authorList>
    </citation>
    <scope>NUCLEOTIDE SEQUENCE [LARGE SCALE GENOMIC DNA]</scope>
    <source>
        <strain evidence="1">Cs_M1</strain>
        <tissue evidence="1">Blood</tissue>
    </source>
</reference>
<keyword evidence="2" id="KW-1185">Reference proteome</keyword>
<protein>
    <submittedName>
        <fullName evidence="1">Uncharacterized protein</fullName>
    </submittedName>
</protein>
<evidence type="ECO:0000313" key="2">
    <source>
        <dbReference type="Proteomes" id="UP001356427"/>
    </source>
</evidence>
<organism evidence="1 2">
    <name type="scientific">Coregonus suidteri</name>
    <dbReference type="NCBI Taxonomy" id="861788"/>
    <lineage>
        <taxon>Eukaryota</taxon>
        <taxon>Metazoa</taxon>
        <taxon>Chordata</taxon>
        <taxon>Craniata</taxon>
        <taxon>Vertebrata</taxon>
        <taxon>Euteleostomi</taxon>
        <taxon>Actinopterygii</taxon>
        <taxon>Neopterygii</taxon>
        <taxon>Teleostei</taxon>
        <taxon>Protacanthopterygii</taxon>
        <taxon>Salmoniformes</taxon>
        <taxon>Salmonidae</taxon>
        <taxon>Coregoninae</taxon>
        <taxon>Coregonus</taxon>
    </lineage>
</organism>
<gene>
    <name evidence="1" type="ORF">J4Q44_G00387410</name>
</gene>